<dbReference type="PANTHER" id="PTHR21261:SF15">
    <property type="entry name" value="BEATEN PATH IIIA, ISOFORM D-RELATED"/>
    <property type="match status" value="1"/>
</dbReference>
<feature type="region of interest" description="Disordered" evidence="1">
    <location>
        <begin position="37"/>
        <end position="65"/>
    </location>
</feature>
<feature type="compositionally biased region" description="Pro residues" evidence="1">
    <location>
        <begin position="52"/>
        <end position="62"/>
    </location>
</feature>
<evidence type="ECO:0000313" key="2">
    <source>
        <dbReference type="EMBL" id="EFN81523.1"/>
    </source>
</evidence>
<organism evidence="3">
    <name type="scientific">Harpegnathos saltator</name>
    <name type="common">Jerdon's jumping ant</name>
    <dbReference type="NCBI Taxonomy" id="610380"/>
    <lineage>
        <taxon>Eukaryota</taxon>
        <taxon>Metazoa</taxon>
        <taxon>Ecdysozoa</taxon>
        <taxon>Arthropoda</taxon>
        <taxon>Hexapoda</taxon>
        <taxon>Insecta</taxon>
        <taxon>Pterygota</taxon>
        <taxon>Neoptera</taxon>
        <taxon>Endopterygota</taxon>
        <taxon>Hymenoptera</taxon>
        <taxon>Apocrita</taxon>
        <taxon>Aculeata</taxon>
        <taxon>Formicoidea</taxon>
        <taxon>Formicidae</taxon>
        <taxon>Ponerinae</taxon>
        <taxon>Ponerini</taxon>
        <taxon>Harpegnathos</taxon>
    </lineage>
</organism>
<dbReference type="OrthoDB" id="6415662at2759"/>
<reference evidence="2 3" key="1">
    <citation type="journal article" date="2010" name="Science">
        <title>Genomic comparison of the ants Camponotus floridanus and Harpegnathos saltator.</title>
        <authorList>
            <person name="Bonasio R."/>
            <person name="Zhang G."/>
            <person name="Ye C."/>
            <person name="Mutti N.S."/>
            <person name="Fang X."/>
            <person name="Qin N."/>
            <person name="Donahue G."/>
            <person name="Yang P."/>
            <person name="Li Q."/>
            <person name="Li C."/>
            <person name="Zhang P."/>
            <person name="Huang Z."/>
            <person name="Berger S.L."/>
            <person name="Reinberg D."/>
            <person name="Wang J."/>
            <person name="Liebig J."/>
        </authorList>
    </citation>
    <scope>NUCLEOTIDE SEQUENCE [LARGE SCALE GENOMIC DNA]</scope>
    <source>
        <strain evidence="2 3">R22 G/1</strain>
    </source>
</reference>
<dbReference type="InParanoid" id="E2BS07"/>
<dbReference type="AlphaFoldDB" id="E2BS07"/>
<dbReference type="PANTHER" id="PTHR21261">
    <property type="entry name" value="BEAT PROTEIN"/>
    <property type="match status" value="1"/>
</dbReference>
<name>E2BS07_HARSA</name>
<gene>
    <name evidence="2" type="ORF">EAI_11448</name>
</gene>
<evidence type="ECO:0000313" key="3">
    <source>
        <dbReference type="Proteomes" id="UP000008237"/>
    </source>
</evidence>
<evidence type="ECO:0000256" key="1">
    <source>
        <dbReference type="SAM" id="MobiDB-lite"/>
    </source>
</evidence>
<dbReference type="STRING" id="610380.E2BS07"/>
<dbReference type="EMBL" id="GL450107">
    <property type="protein sequence ID" value="EFN81523.1"/>
    <property type="molecule type" value="Genomic_DNA"/>
</dbReference>
<keyword evidence="3" id="KW-1185">Reference proteome</keyword>
<proteinExistence type="predicted"/>
<protein>
    <submittedName>
        <fullName evidence="2">Uncharacterized protein</fullName>
    </submittedName>
</protein>
<dbReference type="Proteomes" id="UP000008237">
    <property type="component" value="Unassembled WGS sequence"/>
</dbReference>
<sequence>MSRRMQINPTTRCSKLCTYARMRQSLFQALHAASARAQGTAGRGRETTVVVPPTPTHSPRMPPQGTYDLEAETLYTISWYKDNEEFYRYIPKAELTKHSYPVEGVKVDVSTKMSYRIPLWRSAIVSAPLRTSPAFLLSYEKSSVERNEA</sequence>
<accession>E2BS07</accession>